<dbReference type="RefSeq" id="WP_211909190.1">
    <property type="nucleotide sequence ID" value="NZ_CP036498.1"/>
</dbReference>
<dbReference type="InterPro" id="IPR000835">
    <property type="entry name" value="HTH_MarR-typ"/>
</dbReference>
<evidence type="ECO:0000313" key="2">
    <source>
        <dbReference type="EMBL" id="QUS40605.1"/>
    </source>
</evidence>
<evidence type="ECO:0000313" key="3">
    <source>
        <dbReference type="Proteomes" id="UP000682843"/>
    </source>
</evidence>
<dbReference type="Proteomes" id="UP000682843">
    <property type="component" value="Chromosome"/>
</dbReference>
<name>A0ABX8AE73_9BRAD</name>
<dbReference type="InterPro" id="IPR036390">
    <property type="entry name" value="WH_DNA-bd_sf"/>
</dbReference>
<accession>A0ABX8AE73</accession>
<feature type="domain" description="HTH marR-type" evidence="1">
    <location>
        <begin position="5"/>
        <end position="51"/>
    </location>
</feature>
<reference evidence="2 3" key="1">
    <citation type="submission" date="2019-02" db="EMBL/GenBank/DDBJ databases">
        <title>Emended description of the genus Rhodopseudomonas and description of Rhodopseudomonas albus sp. nov., a non-phototrophic, heavy-metal-tolerant bacterium isolated from garden soil.</title>
        <authorList>
            <person name="Bao Z."/>
            <person name="Cao W.W."/>
            <person name="Sato Y."/>
            <person name="Nishizawa T."/>
            <person name="Zhao J."/>
            <person name="Guo Y."/>
            <person name="Ohta H."/>
        </authorList>
    </citation>
    <scope>NUCLEOTIDE SEQUENCE [LARGE SCALE GENOMIC DNA]</scope>
    <source>
        <strain evidence="2 3">SK50-23</strain>
    </source>
</reference>
<proteinExistence type="predicted"/>
<organism evidence="2 3">
    <name type="scientific">Tardiphaga alba</name>
    <dbReference type="NCBI Taxonomy" id="340268"/>
    <lineage>
        <taxon>Bacteria</taxon>
        <taxon>Pseudomonadati</taxon>
        <taxon>Pseudomonadota</taxon>
        <taxon>Alphaproteobacteria</taxon>
        <taxon>Hyphomicrobiales</taxon>
        <taxon>Nitrobacteraceae</taxon>
        <taxon>Tardiphaga</taxon>
    </lineage>
</organism>
<dbReference type="Pfam" id="PF01047">
    <property type="entry name" value="MarR"/>
    <property type="match status" value="1"/>
</dbReference>
<keyword evidence="3" id="KW-1185">Reference proteome</keyword>
<dbReference type="InterPro" id="IPR036388">
    <property type="entry name" value="WH-like_DNA-bd_sf"/>
</dbReference>
<sequence length="209" mass="23609">MIVTKRDIDVLPWVNGWGGVTVEQIAKRWGVDFSTAARRVRKLIEAGLLQRHYVNGLSIQPIGVTQEGCTIAGDTLRPLPGIRLATWRHDSMAVDLERRVFAMFGKGTLNPDRRIRENLRVQGIESSHIPDIEFVPVQGRPIAIELELSMKAPARLQAIIDAYGTGKLYAEVCYLVPDVRMGRYVRRFIDRHEDKVRVVLISSPENQDA</sequence>
<dbReference type="Gene3D" id="1.10.10.10">
    <property type="entry name" value="Winged helix-like DNA-binding domain superfamily/Winged helix DNA-binding domain"/>
    <property type="match status" value="1"/>
</dbReference>
<gene>
    <name evidence="2" type="ORF">RPMA_18485</name>
</gene>
<dbReference type="EMBL" id="CP036498">
    <property type="protein sequence ID" value="QUS40605.1"/>
    <property type="molecule type" value="Genomic_DNA"/>
</dbReference>
<protein>
    <submittedName>
        <fullName evidence="2">MarR family transcriptional regulator</fullName>
    </submittedName>
</protein>
<dbReference type="SUPFAM" id="SSF46785">
    <property type="entry name" value="Winged helix' DNA-binding domain"/>
    <property type="match status" value="1"/>
</dbReference>
<evidence type="ECO:0000259" key="1">
    <source>
        <dbReference type="Pfam" id="PF01047"/>
    </source>
</evidence>